<dbReference type="PANTHER" id="PTHR34997:SF2">
    <property type="entry name" value="LYSM DOMAIN-CONTAINING PROTEIN-RELATED"/>
    <property type="match status" value="1"/>
</dbReference>
<comment type="caution">
    <text evidence="6">The sequence shown here is derived from an EMBL/GenBank/DDBJ whole genome shotgun (WGS) entry which is preliminary data.</text>
</comment>
<dbReference type="Proteomes" id="UP001138500">
    <property type="component" value="Unassembled WGS sequence"/>
</dbReference>
<gene>
    <name evidence="6" type="ORF">Tdes44962_MAKER03186</name>
</gene>
<dbReference type="InterPro" id="IPR018392">
    <property type="entry name" value="LysM"/>
</dbReference>
<evidence type="ECO:0000313" key="7">
    <source>
        <dbReference type="Proteomes" id="UP001138500"/>
    </source>
</evidence>
<dbReference type="PROSITE" id="PS51782">
    <property type="entry name" value="LYSM"/>
    <property type="match status" value="1"/>
</dbReference>
<reference evidence="6 7" key="2">
    <citation type="journal article" date="2021" name="Curr. Genet.">
        <title>Genetic response to nitrogen starvation in the aggressive Eucalyptus foliar pathogen Teratosphaeria destructans.</title>
        <authorList>
            <person name="Havenga M."/>
            <person name="Wingfield B.D."/>
            <person name="Wingfield M.J."/>
            <person name="Dreyer L.L."/>
            <person name="Roets F."/>
            <person name="Aylward J."/>
        </authorList>
    </citation>
    <scope>NUCLEOTIDE SEQUENCE [LARGE SCALE GENOMIC DNA]</scope>
    <source>
        <strain evidence="6">CMW44962</strain>
    </source>
</reference>
<evidence type="ECO:0000256" key="1">
    <source>
        <dbReference type="ARBA" id="ARBA00022669"/>
    </source>
</evidence>
<dbReference type="Pfam" id="PF01476">
    <property type="entry name" value="LysM"/>
    <property type="match status" value="1"/>
</dbReference>
<dbReference type="GO" id="GO:0008061">
    <property type="term" value="F:chitin binding"/>
    <property type="evidence" value="ECO:0007669"/>
    <property type="project" value="UniProtKB-KW"/>
</dbReference>
<name>A0A9W7SQQ1_9PEZI</name>
<dbReference type="OrthoDB" id="1193027at2759"/>
<organism evidence="6 7">
    <name type="scientific">Teratosphaeria destructans</name>
    <dbReference type="NCBI Taxonomy" id="418781"/>
    <lineage>
        <taxon>Eukaryota</taxon>
        <taxon>Fungi</taxon>
        <taxon>Dikarya</taxon>
        <taxon>Ascomycota</taxon>
        <taxon>Pezizomycotina</taxon>
        <taxon>Dothideomycetes</taxon>
        <taxon>Dothideomycetidae</taxon>
        <taxon>Mycosphaerellales</taxon>
        <taxon>Teratosphaeriaceae</taxon>
        <taxon>Teratosphaeria</taxon>
    </lineage>
</organism>
<dbReference type="Gene3D" id="3.10.350.10">
    <property type="entry name" value="LysM domain"/>
    <property type="match status" value="1"/>
</dbReference>
<dbReference type="SUPFAM" id="SSF54106">
    <property type="entry name" value="LysM domain"/>
    <property type="match status" value="1"/>
</dbReference>
<dbReference type="PANTHER" id="PTHR34997">
    <property type="entry name" value="AM15"/>
    <property type="match status" value="1"/>
</dbReference>
<keyword evidence="3" id="KW-0843">Virulence</keyword>
<feature type="domain" description="LysM" evidence="5">
    <location>
        <begin position="160"/>
        <end position="207"/>
    </location>
</feature>
<dbReference type="InterPro" id="IPR052210">
    <property type="entry name" value="LysM1-like"/>
</dbReference>
<keyword evidence="1" id="KW-0147">Chitin-binding</keyword>
<evidence type="ECO:0000313" key="6">
    <source>
        <dbReference type="EMBL" id="KAH9826955.1"/>
    </source>
</evidence>
<proteinExistence type="predicted"/>
<dbReference type="SUPFAM" id="SSF53955">
    <property type="entry name" value="Lysozyme-like"/>
    <property type="match status" value="1"/>
</dbReference>
<keyword evidence="7" id="KW-1185">Reference proteome</keyword>
<feature type="compositionally biased region" description="Low complexity" evidence="4">
    <location>
        <begin position="279"/>
        <end position="293"/>
    </location>
</feature>
<evidence type="ECO:0000256" key="3">
    <source>
        <dbReference type="ARBA" id="ARBA00023026"/>
    </source>
</evidence>
<evidence type="ECO:0000256" key="2">
    <source>
        <dbReference type="ARBA" id="ARBA00022729"/>
    </source>
</evidence>
<dbReference type="InterPro" id="IPR036779">
    <property type="entry name" value="LysM_dom_sf"/>
</dbReference>
<dbReference type="CDD" id="cd00118">
    <property type="entry name" value="LysM"/>
    <property type="match status" value="1"/>
</dbReference>
<sequence>MLTLPPRNTSRHSGFGSAIVSPLVTTSTGNLGTATSLPDTPGLTYFPTTFRIDTSTDTSYGYSTVTALQITTVTTVVLSGTLTDVELIYYTRIFTYTTTGTVLAFPALADVANLGLTNLFTVQKSSSHSSTTLLGDKSPSCKGVAAPGPTQEGINPRCVKWYVVEEGDSCSSIAEQNGISEDDFDDWNPYVGGPDCDTLFAGDAVCVAVCGGNVQTQASMANSGPAGMSSHSFSITGFVSSTRKSSASSSSILRTSDSLLTASSSYSLSLTDSILPSSYSHSTITPSRTSTPTKGSSTLSIRNSNTLTSRISSLSTSTTRTSISSTLTSSTSFLTSLTSSSVTSSLSSIFASTTSVATSAAATSSGIAYKLYTGNGSTAAGWPAESQWLDFDALFENNTPHMTAQCAAYNVPLNSDAENADTKTAILAISALTDVDPRFILAIIMQESWGCVRAPSTFGSVSNTGLMQSHDGRGSCNNGTVVQTPCPYSEIYQMVLDGTNGTYANPLTAGDGGDGLRQALAEQERNGFGGSQAYFRAARMYNGGSVTDPNLGLGCCTACYVSDVANRLTGWYGWVRGCTASTTD</sequence>
<reference evidence="6 7" key="1">
    <citation type="journal article" date="2018" name="IMA Fungus">
        <title>IMA Genome-F 10: Nine draft genome sequences of Claviceps purpurea s.lat., including C. arundinis, C. humidiphila, and C. cf. spartinae, pseudomolecules for the pitch canker pathogen Fusarium circinatum, draft genome of Davidsoniella eucalypti, Grosmannia galeiformis, Quambalaria eucalypti, and Teratosphaeria destructans.</title>
        <authorList>
            <person name="Wingfield B.D."/>
            <person name="Liu M."/>
            <person name="Nguyen H.D."/>
            <person name="Lane F.A."/>
            <person name="Morgan S.W."/>
            <person name="De Vos L."/>
            <person name="Wilken P.M."/>
            <person name="Duong T.A."/>
            <person name="Aylward J."/>
            <person name="Coetzee M.P."/>
            <person name="Dadej K."/>
            <person name="De Beer Z.W."/>
            <person name="Findlay W."/>
            <person name="Havenga M."/>
            <person name="Kolarik M."/>
            <person name="Menzies J.G."/>
            <person name="Naidoo K."/>
            <person name="Pochopski O."/>
            <person name="Shoukouhi P."/>
            <person name="Santana Q.C."/>
            <person name="Seifert K.A."/>
            <person name="Soal N."/>
            <person name="Steenkamp E.T."/>
            <person name="Tatham C.T."/>
            <person name="van der Nest M.A."/>
            <person name="Wingfield M.J."/>
        </authorList>
    </citation>
    <scope>NUCLEOTIDE SEQUENCE [LARGE SCALE GENOMIC DNA]</scope>
    <source>
        <strain evidence="6">CMW44962</strain>
    </source>
</reference>
<protein>
    <recommendedName>
        <fullName evidence="5">LysM domain-containing protein</fullName>
    </recommendedName>
</protein>
<dbReference type="SMART" id="SM00257">
    <property type="entry name" value="LysM"/>
    <property type="match status" value="1"/>
</dbReference>
<dbReference type="InterPro" id="IPR023346">
    <property type="entry name" value="Lysozyme-like_dom_sf"/>
</dbReference>
<keyword evidence="2" id="KW-0732">Signal</keyword>
<evidence type="ECO:0000259" key="5">
    <source>
        <dbReference type="PROSITE" id="PS51782"/>
    </source>
</evidence>
<dbReference type="EMBL" id="RIBY02001934">
    <property type="protein sequence ID" value="KAH9826955.1"/>
    <property type="molecule type" value="Genomic_DNA"/>
</dbReference>
<accession>A0A9W7SQQ1</accession>
<dbReference type="AlphaFoldDB" id="A0A9W7SQQ1"/>
<feature type="region of interest" description="Disordered" evidence="4">
    <location>
        <begin position="279"/>
        <end position="301"/>
    </location>
</feature>
<evidence type="ECO:0000256" key="4">
    <source>
        <dbReference type="SAM" id="MobiDB-lite"/>
    </source>
</evidence>